<feature type="domain" description="Transposase DDE" evidence="1">
    <location>
        <begin position="2"/>
        <end position="165"/>
    </location>
</feature>
<reference evidence="2 3" key="1">
    <citation type="submission" date="2019-05" db="EMBL/GenBank/DDBJ databases">
        <title>Arcobacter cibarius and Arcobacter thereius providing challenges in identification an antibiotic susceptibility and Quinolone resistance.</title>
        <authorList>
            <person name="Busch A."/>
            <person name="Hanel I."/>
            <person name="Hotzel H."/>
            <person name="Tomaso H."/>
        </authorList>
    </citation>
    <scope>NUCLEOTIDE SEQUENCE [LARGE SCALE GENOMIC DNA]</scope>
    <source>
        <strain evidence="2 3">16CS0831-2</strain>
    </source>
</reference>
<protein>
    <recommendedName>
        <fullName evidence="1">Transposase DDE domain-containing protein</fullName>
    </recommendedName>
</protein>
<feature type="non-terminal residue" evidence="2">
    <location>
        <position position="1"/>
    </location>
</feature>
<dbReference type="Proteomes" id="UP000305417">
    <property type="component" value="Unassembled WGS sequence"/>
</dbReference>
<dbReference type="Pfam" id="PF13701">
    <property type="entry name" value="DDE_Tnp_1_4"/>
    <property type="match status" value="1"/>
</dbReference>
<accession>A0ABY2V166</accession>
<evidence type="ECO:0000313" key="2">
    <source>
        <dbReference type="EMBL" id="TLS94958.1"/>
    </source>
</evidence>
<evidence type="ECO:0000259" key="1">
    <source>
        <dbReference type="Pfam" id="PF13701"/>
    </source>
</evidence>
<dbReference type="EMBL" id="VBUC01000070">
    <property type="protein sequence ID" value="TLS94958.1"/>
    <property type="molecule type" value="Genomic_DNA"/>
</dbReference>
<dbReference type="InterPro" id="IPR025668">
    <property type="entry name" value="Tnp_DDE_dom"/>
</dbReference>
<dbReference type="RefSeq" id="WP_171018063.1">
    <property type="nucleotide sequence ID" value="NZ_VBUC01000070.1"/>
</dbReference>
<proteinExistence type="predicted"/>
<comment type="caution">
    <text evidence="2">The sequence shown here is derived from an EMBL/GenBank/DDBJ whole genome shotgun (WGS) entry which is preliminary data.</text>
</comment>
<name>A0ABY2V166_9BACT</name>
<organism evidence="2 3">
    <name type="scientific">Aliarcobacter cibarius</name>
    <dbReference type="NCBI Taxonomy" id="255507"/>
    <lineage>
        <taxon>Bacteria</taxon>
        <taxon>Pseudomonadati</taxon>
        <taxon>Campylobacterota</taxon>
        <taxon>Epsilonproteobacteria</taxon>
        <taxon>Campylobacterales</taxon>
        <taxon>Arcobacteraceae</taxon>
        <taxon>Aliarcobacter</taxon>
    </lineage>
</organism>
<evidence type="ECO:0000313" key="3">
    <source>
        <dbReference type="Proteomes" id="UP000305417"/>
    </source>
</evidence>
<sequence>TDWLRYDTTLQSIFELDKLPSSSTYNRFFYKFDIEKNSQIFPQLQQWFMDQFKVGKLTIDLDSTVITRYGNQEGSAIGYNPKKKGRKSHHPLMAFVDQTKMVANAWLRAGNTSDTNNYKAFLEETFDVVLKNKSVGLVRADSGFYSDKFLSWFEKRDLNYVIAVKFYYY</sequence>
<keyword evidence="3" id="KW-1185">Reference proteome</keyword>
<gene>
    <name evidence="2" type="ORF">FE247_11520</name>
</gene>